<comment type="caution">
    <text evidence="1">The sequence shown here is derived from an EMBL/GenBank/DDBJ whole genome shotgun (WGS) entry which is preliminary data.</text>
</comment>
<gene>
    <name evidence="1" type="ORF">L1987_02333</name>
</gene>
<sequence length="109" mass="12208">MQLSGMLAAECKTDPYRLLGGEDRNRNTYFIIQKAGSTLEVFRDVLDAQSKPKMSSPLMLLNNELCILQLHLGDLKRIDETNLGIVSQCCLTARCNPKGLIDYGCTFYC</sequence>
<reference evidence="1 2" key="2">
    <citation type="journal article" date="2022" name="Mol. Ecol. Resour.">
        <title>The genomes of chicory, endive, great burdock and yacon provide insights into Asteraceae paleo-polyploidization history and plant inulin production.</title>
        <authorList>
            <person name="Fan W."/>
            <person name="Wang S."/>
            <person name="Wang H."/>
            <person name="Wang A."/>
            <person name="Jiang F."/>
            <person name="Liu H."/>
            <person name="Zhao H."/>
            <person name="Xu D."/>
            <person name="Zhang Y."/>
        </authorList>
    </citation>
    <scope>NUCLEOTIDE SEQUENCE [LARGE SCALE GENOMIC DNA]</scope>
    <source>
        <strain evidence="2">cv. Yunnan</strain>
        <tissue evidence="1">Leaves</tissue>
    </source>
</reference>
<evidence type="ECO:0000313" key="2">
    <source>
        <dbReference type="Proteomes" id="UP001056120"/>
    </source>
</evidence>
<reference evidence="2" key="1">
    <citation type="journal article" date="2022" name="Mol. Ecol. Resour.">
        <title>The genomes of chicory, endive, great burdock and yacon provide insights into Asteraceae palaeo-polyploidization history and plant inulin production.</title>
        <authorList>
            <person name="Fan W."/>
            <person name="Wang S."/>
            <person name="Wang H."/>
            <person name="Wang A."/>
            <person name="Jiang F."/>
            <person name="Liu H."/>
            <person name="Zhao H."/>
            <person name="Xu D."/>
            <person name="Zhang Y."/>
        </authorList>
    </citation>
    <scope>NUCLEOTIDE SEQUENCE [LARGE SCALE GENOMIC DNA]</scope>
    <source>
        <strain evidence="2">cv. Yunnan</strain>
    </source>
</reference>
<name>A0ACB9K7P9_9ASTR</name>
<accession>A0ACB9K7P9</accession>
<protein>
    <submittedName>
        <fullName evidence="1">Uncharacterized protein</fullName>
    </submittedName>
</protein>
<evidence type="ECO:0000313" key="1">
    <source>
        <dbReference type="EMBL" id="KAI3828236.1"/>
    </source>
</evidence>
<keyword evidence="2" id="KW-1185">Reference proteome</keyword>
<organism evidence="1 2">
    <name type="scientific">Smallanthus sonchifolius</name>
    <dbReference type="NCBI Taxonomy" id="185202"/>
    <lineage>
        <taxon>Eukaryota</taxon>
        <taxon>Viridiplantae</taxon>
        <taxon>Streptophyta</taxon>
        <taxon>Embryophyta</taxon>
        <taxon>Tracheophyta</taxon>
        <taxon>Spermatophyta</taxon>
        <taxon>Magnoliopsida</taxon>
        <taxon>eudicotyledons</taxon>
        <taxon>Gunneridae</taxon>
        <taxon>Pentapetalae</taxon>
        <taxon>asterids</taxon>
        <taxon>campanulids</taxon>
        <taxon>Asterales</taxon>
        <taxon>Asteraceae</taxon>
        <taxon>Asteroideae</taxon>
        <taxon>Heliantheae alliance</taxon>
        <taxon>Millerieae</taxon>
        <taxon>Smallanthus</taxon>
    </lineage>
</organism>
<proteinExistence type="predicted"/>
<dbReference type="Proteomes" id="UP001056120">
    <property type="component" value="Linkage Group LG01"/>
</dbReference>
<dbReference type="EMBL" id="CM042018">
    <property type="protein sequence ID" value="KAI3828236.1"/>
    <property type="molecule type" value="Genomic_DNA"/>
</dbReference>